<organism evidence="1 2">
    <name type="scientific">Caerostris extrusa</name>
    <name type="common">Bark spider</name>
    <name type="synonym">Caerostris bankana</name>
    <dbReference type="NCBI Taxonomy" id="172846"/>
    <lineage>
        <taxon>Eukaryota</taxon>
        <taxon>Metazoa</taxon>
        <taxon>Ecdysozoa</taxon>
        <taxon>Arthropoda</taxon>
        <taxon>Chelicerata</taxon>
        <taxon>Arachnida</taxon>
        <taxon>Araneae</taxon>
        <taxon>Araneomorphae</taxon>
        <taxon>Entelegynae</taxon>
        <taxon>Araneoidea</taxon>
        <taxon>Araneidae</taxon>
        <taxon>Caerostris</taxon>
    </lineage>
</organism>
<protein>
    <submittedName>
        <fullName evidence="1">Uncharacterized protein</fullName>
    </submittedName>
</protein>
<name>A0AAV4MZN3_CAEEX</name>
<accession>A0AAV4MZN3</accession>
<proteinExistence type="predicted"/>
<dbReference type="Proteomes" id="UP001054945">
    <property type="component" value="Unassembled WGS sequence"/>
</dbReference>
<dbReference type="EMBL" id="BPLR01002800">
    <property type="protein sequence ID" value="GIX77896.1"/>
    <property type="molecule type" value="Genomic_DNA"/>
</dbReference>
<comment type="caution">
    <text evidence="1">The sequence shown here is derived from an EMBL/GenBank/DDBJ whole genome shotgun (WGS) entry which is preliminary data.</text>
</comment>
<evidence type="ECO:0000313" key="1">
    <source>
        <dbReference type="EMBL" id="GIX77896.1"/>
    </source>
</evidence>
<keyword evidence="2" id="KW-1185">Reference proteome</keyword>
<dbReference type="AlphaFoldDB" id="A0AAV4MZN3"/>
<reference evidence="1 2" key="1">
    <citation type="submission" date="2021-06" db="EMBL/GenBank/DDBJ databases">
        <title>Caerostris extrusa draft genome.</title>
        <authorList>
            <person name="Kono N."/>
            <person name="Arakawa K."/>
        </authorList>
    </citation>
    <scope>NUCLEOTIDE SEQUENCE [LARGE SCALE GENOMIC DNA]</scope>
</reference>
<gene>
    <name evidence="1" type="ORF">CEXT_265581</name>
</gene>
<evidence type="ECO:0000313" key="2">
    <source>
        <dbReference type="Proteomes" id="UP001054945"/>
    </source>
</evidence>
<sequence length="97" mass="11211">MFHSGSYQFQWAIENQKGEFFLCNRPSFPPPHPLPRRNHKPAKVLRFAVSTMFYEGGNRRCRFFAGGWKLVPIHCCRNSALFRGTILSEPGSARVLR</sequence>